<dbReference type="Proteomes" id="UP000826616">
    <property type="component" value="Chromosome"/>
</dbReference>
<dbReference type="AlphaFoldDB" id="A0A1G7X6K4"/>
<name>A0A1G7X6K4_ANETH</name>
<reference evidence="2 3" key="1">
    <citation type="submission" date="2016-10" db="EMBL/GenBank/DDBJ databases">
        <authorList>
            <person name="de Groot N.N."/>
        </authorList>
    </citation>
    <scope>NUCLEOTIDE SEQUENCE [LARGE SCALE GENOMIC DNA]</scope>
    <source>
        <strain evidence="2 3">L 420-91</strain>
    </source>
</reference>
<dbReference type="RefSeq" id="WP_091259854.1">
    <property type="nucleotide sequence ID" value="NZ_CP080764.1"/>
</dbReference>
<dbReference type="EMBL" id="CP080764">
    <property type="protein sequence ID" value="QYY44244.1"/>
    <property type="molecule type" value="Genomic_DNA"/>
</dbReference>
<protein>
    <submittedName>
        <fullName evidence="2">Uncharacterized protein</fullName>
    </submittedName>
</protein>
<keyword evidence="4" id="KW-1185">Reference proteome</keyword>
<evidence type="ECO:0000313" key="2">
    <source>
        <dbReference type="EMBL" id="SDG79210.1"/>
    </source>
</evidence>
<accession>A0A1G7X6K4</accession>
<dbReference type="OrthoDB" id="2679958at2"/>
<dbReference type="Proteomes" id="UP000198956">
    <property type="component" value="Unassembled WGS sequence"/>
</dbReference>
<sequence>MGAPTQKEFRNRLRGDIPRLSFYKMVKSEEFAELCRFYEQGMIDYSQLQRYAGQLERLF</sequence>
<reference evidence="1 4" key="2">
    <citation type="submission" date="2021-08" db="EMBL/GenBank/DDBJ databases">
        <title>Complete genome sequence of the strain Aneurinibacillus thermoaerophilus CCM 8960.</title>
        <authorList>
            <person name="Musilova J."/>
            <person name="Kourilova X."/>
            <person name="Pernicova I."/>
            <person name="Bezdicek M."/>
            <person name="Lengerova M."/>
            <person name="Obruca S."/>
            <person name="Sedlar K."/>
        </authorList>
    </citation>
    <scope>NUCLEOTIDE SEQUENCE [LARGE SCALE GENOMIC DNA]</scope>
    <source>
        <strain evidence="1 4">CCM 8960</strain>
    </source>
</reference>
<evidence type="ECO:0000313" key="4">
    <source>
        <dbReference type="Proteomes" id="UP000826616"/>
    </source>
</evidence>
<dbReference type="EMBL" id="FNDE01000003">
    <property type="protein sequence ID" value="SDG79210.1"/>
    <property type="molecule type" value="Genomic_DNA"/>
</dbReference>
<dbReference type="GeneID" id="97141454"/>
<evidence type="ECO:0000313" key="3">
    <source>
        <dbReference type="Proteomes" id="UP000198956"/>
    </source>
</evidence>
<evidence type="ECO:0000313" key="1">
    <source>
        <dbReference type="EMBL" id="QYY44244.1"/>
    </source>
</evidence>
<gene>
    <name evidence="1" type="ORF">K3F53_08740</name>
    <name evidence="2" type="ORF">SAMN04489735_10032</name>
</gene>
<organism evidence="2 3">
    <name type="scientific">Aneurinibacillus thermoaerophilus</name>
    <dbReference type="NCBI Taxonomy" id="143495"/>
    <lineage>
        <taxon>Bacteria</taxon>
        <taxon>Bacillati</taxon>
        <taxon>Bacillota</taxon>
        <taxon>Bacilli</taxon>
        <taxon>Bacillales</taxon>
        <taxon>Paenibacillaceae</taxon>
        <taxon>Aneurinibacillus group</taxon>
        <taxon>Aneurinibacillus</taxon>
    </lineage>
</organism>
<proteinExistence type="predicted"/>